<dbReference type="AlphaFoldDB" id="A0A010T9J9"/>
<feature type="domain" description="RES" evidence="2">
    <location>
        <begin position="206"/>
        <end position="364"/>
    </location>
</feature>
<evidence type="ECO:0000313" key="3">
    <source>
        <dbReference type="EMBL" id="EXF94037.1"/>
    </source>
</evidence>
<name>A0A010T9J9_PSEFL</name>
<dbReference type="Proteomes" id="UP000022611">
    <property type="component" value="Unassembled WGS sequence"/>
</dbReference>
<dbReference type="EMBL" id="AFOY02000015">
    <property type="protein sequence ID" value="EXF94037.1"/>
    <property type="molecule type" value="Genomic_DNA"/>
</dbReference>
<comment type="caution">
    <text evidence="3">The sequence shown here is derived from an EMBL/GenBank/DDBJ whole genome shotgun (WGS) entry which is preliminary data.</text>
</comment>
<gene>
    <name evidence="3" type="ORF">HK44_010475</name>
</gene>
<dbReference type="InterPro" id="IPR014914">
    <property type="entry name" value="RES_dom"/>
</dbReference>
<dbReference type="SMART" id="SM00953">
    <property type="entry name" value="RES"/>
    <property type="match status" value="1"/>
</dbReference>
<evidence type="ECO:0000256" key="1">
    <source>
        <dbReference type="SAM" id="MobiDB-lite"/>
    </source>
</evidence>
<dbReference type="eggNOG" id="ENOG502Z9NV">
    <property type="taxonomic scope" value="Bacteria"/>
</dbReference>
<dbReference type="RefSeq" id="WP_019692560.1">
    <property type="nucleotide sequence ID" value="NZ_AFOY02000015.1"/>
</dbReference>
<dbReference type="Pfam" id="PF08808">
    <property type="entry name" value="RES"/>
    <property type="match status" value="1"/>
</dbReference>
<dbReference type="OrthoDB" id="1425103at2"/>
<protein>
    <recommendedName>
        <fullName evidence="2">RES domain-containing protein</fullName>
    </recommendedName>
</protein>
<evidence type="ECO:0000313" key="4">
    <source>
        <dbReference type="Proteomes" id="UP000022611"/>
    </source>
</evidence>
<reference evidence="3 4" key="1">
    <citation type="journal article" date="2011" name="J. Bacteriol.">
        <title>Draft genome sequence of the polycyclic aromatic hydrocarbon-degrading, genetically engineered bioluminescent bioreporter Pseudomonas fluorescens HK44.</title>
        <authorList>
            <person name="Chauhan A."/>
            <person name="Layton A.C."/>
            <person name="Williams D.E."/>
            <person name="Smartt A.E."/>
            <person name="Ripp S."/>
            <person name="Karpinets T.V."/>
            <person name="Brown S.D."/>
            <person name="Sayler G.S."/>
        </authorList>
    </citation>
    <scope>NUCLEOTIDE SEQUENCE [LARGE SCALE GENOMIC DNA]</scope>
    <source>
        <strain evidence="3 4">HK44</strain>
    </source>
</reference>
<accession>A0A010T9J9</accession>
<feature type="region of interest" description="Disordered" evidence="1">
    <location>
        <begin position="406"/>
        <end position="435"/>
    </location>
</feature>
<sequence length="445" mass="49759">MREEKLKYSDATKVVCYECVHDTYLGRQIRRNGTSSQCSLCDSKRKCVPLAEIVERVNEILGTYITEGEHVWRWSEGRIQYQEGDSIDYWVSEIFGCEDHEPIVDAVCSRLTSYSDDIQYSRQRFSLDDIGHQWCEFQEGMKHGIRFFNESAKAFLGWIFKDLDKYSASSDEHAVVRLLTPEDSPSIYRARTCMSSESVSEITADPARNLGVPPKERAGEGRMNPAGVPAFYGAFERKTCVAELRPPVGGTVVSGEFRLVREVKVLDFGRFEKADLGPTPSLFDSKYHSKLGRRDFLRYLHDAITVPVLPGAERDYLTTQVIAEYLATHCKPRIDGVIFKSVQESAGSNIVLFSHVACAATASMGRVRNGYMVRGPKESNGPCIEYVSDSLVYHGIRQVKYDTDDQALPEDKPLPLPLPVQGALTPPSGAHSLPAGMEGLLEGDF</sequence>
<evidence type="ECO:0000259" key="2">
    <source>
        <dbReference type="SMART" id="SM00953"/>
    </source>
</evidence>
<proteinExistence type="predicted"/>
<dbReference type="PATRIC" id="fig|1042209.11.peg.4499"/>
<organism evidence="3 4">
    <name type="scientific">Pseudomonas fluorescens HK44</name>
    <dbReference type="NCBI Taxonomy" id="1042209"/>
    <lineage>
        <taxon>Bacteria</taxon>
        <taxon>Pseudomonadati</taxon>
        <taxon>Pseudomonadota</taxon>
        <taxon>Gammaproteobacteria</taxon>
        <taxon>Pseudomonadales</taxon>
        <taxon>Pseudomonadaceae</taxon>
        <taxon>Pseudomonas</taxon>
    </lineage>
</organism>
<dbReference type="HOGENOM" id="CLU_042379_0_1_6"/>